<dbReference type="GO" id="GO:0035498">
    <property type="term" value="P:carnosine metabolic process"/>
    <property type="evidence" value="ECO:0007669"/>
    <property type="project" value="TreeGrafter"/>
</dbReference>
<evidence type="ECO:0000256" key="11">
    <source>
        <dbReference type="ARBA" id="ARBA00054322"/>
    </source>
</evidence>
<dbReference type="SUPFAM" id="SSF53335">
    <property type="entry name" value="S-adenosyl-L-methionine-dependent methyltransferases"/>
    <property type="match status" value="1"/>
</dbReference>
<evidence type="ECO:0000256" key="4">
    <source>
        <dbReference type="ARBA" id="ARBA00012003"/>
    </source>
</evidence>
<dbReference type="PANTHER" id="PTHR12303">
    <property type="entry name" value="CARNOSINE N-METHYLTRANSFERASE"/>
    <property type="match status" value="1"/>
</dbReference>
<evidence type="ECO:0000256" key="2">
    <source>
        <dbReference type="ARBA" id="ARBA00004514"/>
    </source>
</evidence>
<dbReference type="Pfam" id="PF07942">
    <property type="entry name" value="CARME"/>
    <property type="match status" value="1"/>
</dbReference>
<name>A0A6P7SNR2_9MOLL</name>
<dbReference type="Gene3D" id="3.40.50.150">
    <property type="entry name" value="Vaccinia Virus protein VP39"/>
    <property type="match status" value="1"/>
</dbReference>
<dbReference type="Proteomes" id="UP000515154">
    <property type="component" value="Linkage group LG8"/>
</dbReference>
<dbReference type="KEGG" id="osn:115214956"/>
<keyword evidence="10" id="KW-0539">Nucleus</keyword>
<keyword evidence="6" id="KW-0963">Cytoplasm</keyword>
<dbReference type="InterPro" id="IPR012901">
    <property type="entry name" value="CARME"/>
</dbReference>
<dbReference type="RefSeq" id="XP_036361340.1">
    <property type="nucleotide sequence ID" value="XM_036505447.1"/>
</dbReference>
<dbReference type="GO" id="GO:0005829">
    <property type="term" value="C:cytosol"/>
    <property type="evidence" value="ECO:0007669"/>
    <property type="project" value="UniProtKB-SubCell"/>
</dbReference>
<dbReference type="RefSeq" id="XP_029639910.1">
    <property type="nucleotide sequence ID" value="XM_029784050.2"/>
</dbReference>
<dbReference type="AlphaFoldDB" id="A0A6P7SNR2"/>
<comment type="similarity">
    <text evidence="3">Belongs to the carnosine N-methyltransferase family.</text>
</comment>
<organism evidence="12 13">
    <name type="scientific">Octopus sinensis</name>
    <name type="common">East Asian common octopus</name>
    <dbReference type="NCBI Taxonomy" id="2607531"/>
    <lineage>
        <taxon>Eukaryota</taxon>
        <taxon>Metazoa</taxon>
        <taxon>Spiralia</taxon>
        <taxon>Lophotrochozoa</taxon>
        <taxon>Mollusca</taxon>
        <taxon>Cephalopoda</taxon>
        <taxon>Coleoidea</taxon>
        <taxon>Octopodiformes</taxon>
        <taxon>Octopoda</taxon>
        <taxon>Incirrata</taxon>
        <taxon>Octopodidae</taxon>
        <taxon>Octopus</taxon>
    </lineage>
</organism>
<dbReference type="InterPro" id="IPR029063">
    <property type="entry name" value="SAM-dependent_MTases_sf"/>
</dbReference>
<gene>
    <name evidence="13 14" type="primary">LOC115214956</name>
</gene>
<dbReference type="EC" id="2.1.1.22" evidence="4"/>
<keyword evidence="12" id="KW-1185">Reference proteome</keyword>
<keyword evidence="7" id="KW-0489">Methyltransferase</keyword>
<comment type="subcellular location">
    <subcellularLocation>
        <location evidence="2">Cytoplasm</location>
        <location evidence="2">Cytosol</location>
    </subcellularLocation>
    <subcellularLocation>
        <location evidence="1">Nucleus</location>
    </subcellularLocation>
</comment>
<dbReference type="GO" id="GO:0005634">
    <property type="term" value="C:nucleus"/>
    <property type="evidence" value="ECO:0007669"/>
    <property type="project" value="UniProtKB-SubCell"/>
</dbReference>
<evidence type="ECO:0000256" key="6">
    <source>
        <dbReference type="ARBA" id="ARBA00022490"/>
    </source>
</evidence>
<evidence type="ECO:0000256" key="5">
    <source>
        <dbReference type="ARBA" id="ARBA00015448"/>
    </source>
</evidence>
<dbReference type="GO" id="GO:0030735">
    <property type="term" value="F:carnosine N-methyltransferase activity"/>
    <property type="evidence" value="ECO:0007669"/>
    <property type="project" value="UniProtKB-EC"/>
</dbReference>
<keyword evidence="9" id="KW-0949">S-adenosyl-L-methionine</keyword>
<accession>A0A6P7SNR2</accession>
<protein>
    <recommendedName>
        <fullName evidence="5">Carnosine N-methyltransferase</fullName>
        <ecNumber evidence="4">2.1.1.22</ecNumber>
    </recommendedName>
</protein>
<dbReference type="FunFam" id="3.40.50.150:FF:000094">
    <property type="entry name" value="Carnosine N-methyltransferase 1"/>
    <property type="match status" value="1"/>
</dbReference>
<evidence type="ECO:0000256" key="8">
    <source>
        <dbReference type="ARBA" id="ARBA00022679"/>
    </source>
</evidence>
<evidence type="ECO:0000313" key="13">
    <source>
        <dbReference type="RefSeq" id="XP_029639910.1"/>
    </source>
</evidence>
<comment type="function">
    <text evidence="11">N-methyltransferase that catalyzes the formation of anserine (beta-alanyl-N(Pi)-methyl-L-histidine) from carnosine. Anserine, a methylated derivative of carnosine (beta-alanyl-L-histidine), is an abundant constituent of vertebrate skeletal muscles. Also methylates other L-histidine-containing di- and tripeptides such as Gly-Gly-His, Gly-His and homocarnosine (GABA-His).</text>
</comment>
<keyword evidence="8" id="KW-0808">Transferase</keyword>
<evidence type="ECO:0000256" key="3">
    <source>
        <dbReference type="ARBA" id="ARBA00010086"/>
    </source>
</evidence>
<dbReference type="GO" id="GO:0032259">
    <property type="term" value="P:methylation"/>
    <property type="evidence" value="ECO:0007669"/>
    <property type="project" value="UniProtKB-KW"/>
</dbReference>
<evidence type="ECO:0000313" key="14">
    <source>
        <dbReference type="RefSeq" id="XP_036361340.1"/>
    </source>
</evidence>
<evidence type="ECO:0000256" key="1">
    <source>
        <dbReference type="ARBA" id="ARBA00004123"/>
    </source>
</evidence>
<evidence type="ECO:0000256" key="10">
    <source>
        <dbReference type="ARBA" id="ARBA00023242"/>
    </source>
</evidence>
<evidence type="ECO:0000256" key="9">
    <source>
        <dbReference type="ARBA" id="ARBA00022691"/>
    </source>
</evidence>
<dbReference type="PANTHER" id="PTHR12303:SF6">
    <property type="entry name" value="CARNOSINE N-METHYLTRANSFERASE"/>
    <property type="match status" value="1"/>
</dbReference>
<reference evidence="13 14" key="1">
    <citation type="submission" date="2025-08" db="UniProtKB">
        <authorList>
            <consortium name="RefSeq"/>
        </authorList>
    </citation>
    <scope>IDENTIFICATION</scope>
</reference>
<dbReference type="SMART" id="SM01296">
    <property type="entry name" value="N2227"/>
    <property type="match status" value="1"/>
</dbReference>
<sequence>MAEENNVKDADELEKEHFVRIVNAFKYYRLYSLNRIRNTERYYDELPDHHRSIIPNFRDHLGKVRNCIETNFHLIKLIIQNTEHMFENKNHGPVENKEISVLQGEEGLRKHPPTSYDMDRVKTTLKQFVRDWSESGRSERSACYDPVIKEIRRRFPPQIDPSTVFVLVPGAGLGRLAYELAKLGYSCQGNEWSLFMLFASNFVLNKCREANAHKLYPWIHQWINNKTSADQIEPVSFPDVNPADLPANSNFSMAAGDFLEVYTEPNSWDCVATVFFIDTAHNIISYVETIWRILKPGGFWVNLGPLLYHFSDMPNESSIELSYDDVRQVILQYGFQFEKEETGVKTTYTQNPRSMLQYQYESVFFVARKPA</sequence>
<evidence type="ECO:0000313" key="12">
    <source>
        <dbReference type="Proteomes" id="UP000515154"/>
    </source>
</evidence>
<proteinExistence type="inferred from homology"/>
<evidence type="ECO:0000256" key="7">
    <source>
        <dbReference type="ARBA" id="ARBA00022603"/>
    </source>
</evidence>